<dbReference type="Pfam" id="PF00383">
    <property type="entry name" value="dCMP_cyt_deam_1"/>
    <property type="match status" value="1"/>
</dbReference>
<evidence type="ECO:0000259" key="19">
    <source>
        <dbReference type="PROSITE" id="PS51747"/>
    </source>
</evidence>
<evidence type="ECO:0000256" key="14">
    <source>
        <dbReference type="ARBA" id="ARBA00049886"/>
    </source>
</evidence>
<keyword evidence="10 15" id="KW-0521">NADP</keyword>
<evidence type="ECO:0000256" key="1">
    <source>
        <dbReference type="ARBA" id="ARBA00002151"/>
    </source>
</evidence>
<dbReference type="Pfam" id="PF01872">
    <property type="entry name" value="RibD_C"/>
    <property type="match status" value="1"/>
</dbReference>
<comment type="catalytic activity">
    <reaction evidence="14 15">
        <text>2,5-diamino-6-hydroxy-4-(5-phosphoribosylamino)-pyrimidine + H2O + H(+) = 5-amino-6-(5-phospho-D-ribosylamino)uracil + NH4(+)</text>
        <dbReference type="Rhea" id="RHEA:21868"/>
        <dbReference type="ChEBI" id="CHEBI:15377"/>
        <dbReference type="ChEBI" id="CHEBI:15378"/>
        <dbReference type="ChEBI" id="CHEBI:28938"/>
        <dbReference type="ChEBI" id="CHEBI:58453"/>
        <dbReference type="ChEBI" id="CHEBI:58614"/>
        <dbReference type="EC" id="3.5.4.26"/>
    </reaction>
</comment>
<dbReference type="PANTHER" id="PTHR38011">
    <property type="entry name" value="DIHYDROFOLATE REDUCTASE FAMILY PROTEIN (AFU_ORTHOLOGUE AFUA_8G06820)"/>
    <property type="match status" value="1"/>
</dbReference>
<gene>
    <name evidence="20" type="primary">ribD</name>
    <name evidence="20" type="ORF">FNW02_07930</name>
</gene>
<comment type="pathway">
    <text evidence="2 15">Cofactor biosynthesis; riboflavin biosynthesis; 5-amino-6-(D-ribitylamino)uracil from GTP: step 2/4.</text>
</comment>
<evidence type="ECO:0000256" key="3">
    <source>
        <dbReference type="ARBA" id="ARBA00004910"/>
    </source>
</evidence>
<dbReference type="Proteomes" id="UP001165986">
    <property type="component" value="Unassembled WGS sequence"/>
</dbReference>
<evidence type="ECO:0000256" key="13">
    <source>
        <dbReference type="ARBA" id="ARBA00049861"/>
    </source>
</evidence>
<dbReference type="InterPro" id="IPR050765">
    <property type="entry name" value="Riboflavin_Biosynth_HTPR"/>
</dbReference>
<dbReference type="RefSeq" id="WP_191757002.1">
    <property type="nucleotide sequence ID" value="NZ_VJXY01000006.1"/>
</dbReference>
<dbReference type="EC" id="1.1.1.193" evidence="15"/>
<dbReference type="Gene3D" id="3.40.430.10">
    <property type="entry name" value="Dihydrofolate Reductase, subunit A"/>
    <property type="match status" value="1"/>
</dbReference>
<dbReference type="GO" id="GO:0008703">
    <property type="term" value="F:5-amino-6-(5-phosphoribosylamino)uracil reductase activity"/>
    <property type="evidence" value="ECO:0007669"/>
    <property type="project" value="UniProtKB-EC"/>
</dbReference>
<keyword evidence="12" id="KW-0511">Multifunctional enzyme</keyword>
<feature type="binding site" evidence="17">
    <location>
        <position position="249"/>
    </location>
    <ligand>
        <name>NADP(+)</name>
        <dbReference type="ChEBI" id="CHEBI:58349"/>
    </ligand>
</feature>
<dbReference type="InterPro" id="IPR016192">
    <property type="entry name" value="APOBEC/CMP_deaminase_Zn-bd"/>
</dbReference>
<evidence type="ECO:0000256" key="6">
    <source>
        <dbReference type="ARBA" id="ARBA00022619"/>
    </source>
</evidence>
<dbReference type="InterPro" id="IPR024072">
    <property type="entry name" value="DHFR-like_dom_sf"/>
</dbReference>
<dbReference type="PIRSF" id="PIRSF006769">
    <property type="entry name" value="RibD"/>
    <property type="match status" value="1"/>
</dbReference>
<feature type="binding site" evidence="17">
    <location>
        <position position="219"/>
    </location>
    <ligand>
        <name>NADP(+)</name>
        <dbReference type="ChEBI" id="CHEBI:58349"/>
    </ligand>
</feature>
<dbReference type="InterPro" id="IPR011549">
    <property type="entry name" value="RibD_C"/>
</dbReference>
<dbReference type="GO" id="GO:0050661">
    <property type="term" value="F:NADP binding"/>
    <property type="evidence" value="ECO:0007669"/>
    <property type="project" value="InterPro"/>
</dbReference>
<evidence type="ECO:0000256" key="11">
    <source>
        <dbReference type="ARBA" id="ARBA00023002"/>
    </source>
</evidence>
<dbReference type="Gene3D" id="3.40.140.10">
    <property type="entry name" value="Cytidine Deaminase, domain 2"/>
    <property type="match status" value="1"/>
</dbReference>
<dbReference type="PROSITE" id="PS00903">
    <property type="entry name" value="CYT_DCMP_DEAMINASES_1"/>
    <property type="match status" value="1"/>
</dbReference>
<name>A0AA40SV01_9NOST</name>
<organism evidence="20 21">
    <name type="scientific">Komarekiella delphini-convector SJRDD-AB1</name>
    <dbReference type="NCBI Taxonomy" id="2593771"/>
    <lineage>
        <taxon>Bacteria</taxon>
        <taxon>Bacillati</taxon>
        <taxon>Cyanobacteriota</taxon>
        <taxon>Cyanophyceae</taxon>
        <taxon>Nostocales</taxon>
        <taxon>Nostocaceae</taxon>
        <taxon>Komarekiella</taxon>
        <taxon>Komarekiella delphini-convector</taxon>
    </lineage>
</organism>
<evidence type="ECO:0000256" key="8">
    <source>
        <dbReference type="ARBA" id="ARBA00022801"/>
    </source>
</evidence>
<dbReference type="InterPro" id="IPR016193">
    <property type="entry name" value="Cytidine_deaminase-like"/>
</dbReference>
<dbReference type="InterPro" id="IPR002125">
    <property type="entry name" value="CMP_dCMP_dom"/>
</dbReference>
<evidence type="ECO:0000256" key="15">
    <source>
        <dbReference type="PIRNR" id="PIRNR006769"/>
    </source>
</evidence>
<dbReference type="GO" id="GO:0009231">
    <property type="term" value="P:riboflavin biosynthetic process"/>
    <property type="evidence" value="ECO:0007669"/>
    <property type="project" value="UniProtKB-KW"/>
</dbReference>
<comment type="function">
    <text evidence="1 15">Converts 2,5-diamino-6-(ribosylamino)-4(3h)-pyrimidinone 5'-phosphate into 5-amino-6-(ribosylamino)-2,4(1h,3h)-pyrimidinedione 5'-phosphate.</text>
</comment>
<dbReference type="AlphaFoldDB" id="A0AA40SV01"/>
<dbReference type="GO" id="GO:0008270">
    <property type="term" value="F:zinc ion binding"/>
    <property type="evidence" value="ECO:0007669"/>
    <property type="project" value="InterPro"/>
</dbReference>
<evidence type="ECO:0000256" key="9">
    <source>
        <dbReference type="ARBA" id="ARBA00022833"/>
    </source>
</evidence>
<dbReference type="InterPro" id="IPR004794">
    <property type="entry name" value="Eubact_RibD"/>
</dbReference>
<feature type="binding site" evidence="17">
    <location>
        <position position="337"/>
    </location>
    <ligand>
        <name>substrate</name>
    </ligand>
</feature>
<keyword evidence="7 15" id="KW-0479">Metal-binding</keyword>
<evidence type="ECO:0000256" key="12">
    <source>
        <dbReference type="ARBA" id="ARBA00023268"/>
    </source>
</evidence>
<keyword evidence="21" id="KW-1185">Reference proteome</keyword>
<feature type="binding site" evidence="18">
    <location>
        <position position="133"/>
    </location>
    <ligand>
        <name>Zn(2+)</name>
        <dbReference type="ChEBI" id="CHEBI:29105"/>
        <note>catalytic</note>
    </ligand>
</feature>
<comment type="catalytic activity">
    <reaction evidence="13 15">
        <text>5-amino-6-(5-phospho-D-ribitylamino)uracil + NADP(+) = 5-amino-6-(5-phospho-D-ribosylamino)uracil + NADPH + H(+)</text>
        <dbReference type="Rhea" id="RHEA:17845"/>
        <dbReference type="ChEBI" id="CHEBI:15378"/>
        <dbReference type="ChEBI" id="CHEBI:57783"/>
        <dbReference type="ChEBI" id="CHEBI:58349"/>
        <dbReference type="ChEBI" id="CHEBI:58421"/>
        <dbReference type="ChEBI" id="CHEBI:58453"/>
        <dbReference type="EC" id="1.1.1.193"/>
    </reaction>
</comment>
<sequence length="410" mass="43668">MDNSPVVAQADASLPNYTQENSLLVTPGVGSNSPAKERIGSEFDSRMMQRCLELARRALGRTSPNPLVGAVIVKDGEIVGEGFHPRAGEPHAEVFALKAAGVGAASPQENRARGATIYVSLEPCNHYGRTPPCSEGLIAAGVAKVVVGMVDPNPLVAGGGIARLRAAGIEVLVGVEEEACRQLNEAFIHRILYKRPLGILKYAMTLDGKIATNSGHSAWVTSQDARSEVHQLRAACDAIIVGGNTVRQDNPYLTSHQVGAHNPLRVVMSRHLNLPENARLWQTAEAPTLVLTEQGSSPDFQELLLKKGVEVVELTSLTPDKAMAYLYERGFCSVLWECGGTLAASAIAQGAVQKVLAFIAPKIIGGSNAPTPVGDLGFSTMTEALPLERVRWRVVGSDCLVEGYLPQKSQ</sequence>
<evidence type="ECO:0000256" key="2">
    <source>
        <dbReference type="ARBA" id="ARBA00004882"/>
    </source>
</evidence>
<dbReference type="GO" id="GO:0008835">
    <property type="term" value="F:diaminohydroxyphosphoribosylaminopyrimidine deaminase activity"/>
    <property type="evidence" value="ECO:0007669"/>
    <property type="project" value="UniProtKB-EC"/>
</dbReference>
<feature type="binding site" evidence="17">
    <location>
        <begin position="339"/>
        <end position="345"/>
    </location>
    <ligand>
        <name>NADP(+)</name>
        <dbReference type="ChEBI" id="CHEBI:58349"/>
    </ligand>
</feature>
<dbReference type="NCBIfam" id="TIGR00326">
    <property type="entry name" value="eubact_ribD"/>
    <property type="match status" value="1"/>
</dbReference>
<feature type="binding site" evidence="17">
    <location>
        <position position="203"/>
    </location>
    <ligand>
        <name>substrate</name>
    </ligand>
</feature>
<accession>A0AA40SV01</accession>
<dbReference type="EMBL" id="VJXY01000006">
    <property type="protein sequence ID" value="MBD6615761.1"/>
    <property type="molecule type" value="Genomic_DNA"/>
</dbReference>
<feature type="active site" description="Proton donor" evidence="16">
    <location>
        <position position="93"/>
    </location>
</feature>
<keyword evidence="6 15" id="KW-0686">Riboflavin biosynthesis</keyword>
<comment type="similarity">
    <text evidence="5 15">In the C-terminal section; belongs to the HTP reductase family.</text>
</comment>
<proteinExistence type="inferred from homology"/>
<dbReference type="EC" id="3.5.4.26" evidence="15"/>
<feature type="binding site" evidence="17">
    <location>
        <position position="253"/>
    </location>
    <ligand>
        <name>substrate</name>
    </ligand>
</feature>
<feature type="binding site" evidence="18">
    <location>
        <position position="91"/>
    </location>
    <ligand>
        <name>Zn(2+)</name>
        <dbReference type="ChEBI" id="CHEBI:29105"/>
        <note>catalytic</note>
    </ligand>
</feature>
<feature type="binding site" evidence="17">
    <location>
        <position position="233"/>
    </location>
    <ligand>
        <name>substrate</name>
    </ligand>
</feature>
<evidence type="ECO:0000256" key="16">
    <source>
        <dbReference type="PIRSR" id="PIRSR006769-1"/>
    </source>
</evidence>
<comment type="similarity">
    <text evidence="4 15">In the N-terminal section; belongs to the cytidine and deoxycytidylate deaminase family.</text>
</comment>
<dbReference type="PANTHER" id="PTHR38011:SF7">
    <property type="entry name" value="2,5-DIAMINO-6-RIBOSYLAMINO-4(3H)-PYRIMIDINONE 5'-PHOSPHATE REDUCTASE"/>
    <property type="match status" value="1"/>
</dbReference>
<evidence type="ECO:0000256" key="18">
    <source>
        <dbReference type="PIRSR" id="PIRSR006769-3"/>
    </source>
</evidence>
<protein>
    <recommendedName>
        <fullName evidence="15">Riboflavin biosynthesis protein RibD</fullName>
    </recommendedName>
    <domain>
        <recommendedName>
            <fullName evidence="15">Diaminohydroxyphosphoribosylaminopyrimidine deaminase</fullName>
            <shortName evidence="15">DRAP deaminase</shortName>
            <ecNumber evidence="15">3.5.4.26</ecNumber>
        </recommendedName>
        <alternativeName>
            <fullName evidence="15">Riboflavin-specific deaminase</fullName>
        </alternativeName>
    </domain>
    <domain>
        <recommendedName>
            <fullName evidence="15">5-amino-6-(5-phosphoribosylamino)uracil reductase</fullName>
            <ecNumber evidence="15">1.1.1.193</ecNumber>
        </recommendedName>
        <alternativeName>
            <fullName evidence="15">HTP reductase</fullName>
        </alternativeName>
    </domain>
</protein>
<evidence type="ECO:0000256" key="17">
    <source>
        <dbReference type="PIRSR" id="PIRSR006769-2"/>
    </source>
</evidence>
<evidence type="ECO:0000313" key="21">
    <source>
        <dbReference type="Proteomes" id="UP001165986"/>
    </source>
</evidence>
<dbReference type="FunFam" id="3.40.140.10:FF:000025">
    <property type="entry name" value="Riboflavin biosynthesis protein RibD"/>
    <property type="match status" value="1"/>
</dbReference>
<feature type="binding site" evidence="17">
    <location>
        <position position="217"/>
    </location>
    <ligand>
        <name>substrate</name>
    </ligand>
</feature>
<reference evidence="20" key="1">
    <citation type="submission" date="2019-07" db="EMBL/GenBank/DDBJ databases">
        <title>Toxilogical consequences of a new and cryptic species of cyanobacteria (Komarekiella delphini-convector) recovered from the epidermis of a bottlenose dolphin and 1500 ft. in the air.</title>
        <authorList>
            <person name="Brown A.O."/>
            <person name="Dvorak P."/>
            <person name="Villanueva C.D."/>
            <person name="Foss A.J."/>
            <person name="Garvey A.D."/>
            <person name="Gibson Q.A."/>
            <person name="Johansen J.R."/>
            <person name="Casamatta D.A."/>
        </authorList>
    </citation>
    <scope>NUCLEOTIDE SEQUENCE</scope>
    <source>
        <strain evidence="20">SJRDD-AB1</strain>
    </source>
</reference>
<feature type="binding site" evidence="17">
    <location>
        <position position="245"/>
    </location>
    <ligand>
        <name>NADP(+)</name>
        <dbReference type="ChEBI" id="CHEBI:58349"/>
    </ligand>
</feature>
<keyword evidence="11 15" id="KW-0560">Oxidoreductase</keyword>
<keyword evidence="9 15" id="KW-0862">Zinc</keyword>
<evidence type="ECO:0000313" key="20">
    <source>
        <dbReference type="EMBL" id="MBD6615761.1"/>
    </source>
</evidence>
<dbReference type="NCBIfam" id="TIGR00227">
    <property type="entry name" value="ribD_Cterm"/>
    <property type="match status" value="1"/>
</dbReference>
<keyword evidence="8 15" id="KW-0378">Hydrolase</keyword>
<evidence type="ECO:0000256" key="4">
    <source>
        <dbReference type="ARBA" id="ARBA00005259"/>
    </source>
</evidence>
<comment type="caution">
    <text evidence="20">The sequence shown here is derived from an EMBL/GenBank/DDBJ whole genome shotgun (WGS) entry which is preliminary data.</text>
</comment>
<evidence type="ECO:0000256" key="10">
    <source>
        <dbReference type="ARBA" id="ARBA00022857"/>
    </source>
</evidence>
<dbReference type="CDD" id="cd01284">
    <property type="entry name" value="Riboflavin_deaminase-reductase"/>
    <property type="match status" value="1"/>
</dbReference>
<dbReference type="SUPFAM" id="SSF53597">
    <property type="entry name" value="Dihydrofolate reductase-like"/>
    <property type="match status" value="1"/>
</dbReference>
<feature type="domain" description="CMP/dCMP-type deaminase" evidence="19">
    <location>
        <begin position="42"/>
        <end position="172"/>
    </location>
</feature>
<evidence type="ECO:0000256" key="5">
    <source>
        <dbReference type="ARBA" id="ARBA00007417"/>
    </source>
</evidence>
<dbReference type="InterPro" id="IPR002734">
    <property type="entry name" value="RibDG_C"/>
</dbReference>
<evidence type="ECO:0000256" key="7">
    <source>
        <dbReference type="ARBA" id="ARBA00022723"/>
    </source>
</evidence>
<dbReference type="SUPFAM" id="SSF53927">
    <property type="entry name" value="Cytidine deaminase-like"/>
    <property type="match status" value="1"/>
</dbReference>
<comment type="cofactor">
    <cofactor evidence="15 18">
        <name>Zn(2+)</name>
        <dbReference type="ChEBI" id="CHEBI:29105"/>
    </cofactor>
    <text evidence="15 18">Binds 1 zinc ion.</text>
</comment>
<dbReference type="PROSITE" id="PS51747">
    <property type="entry name" value="CYT_DCMP_DEAMINASES_2"/>
    <property type="match status" value="1"/>
</dbReference>
<feature type="binding site" evidence="18">
    <location>
        <position position="124"/>
    </location>
    <ligand>
        <name>Zn(2+)</name>
        <dbReference type="ChEBI" id="CHEBI:29105"/>
        <note>catalytic</note>
    </ligand>
</feature>
<comment type="pathway">
    <text evidence="3 15">Cofactor biosynthesis; riboflavin biosynthesis; 5-amino-6-(D-ribitylamino)uracil from GTP: step 3/4.</text>
</comment>